<dbReference type="SUPFAM" id="SSF53850">
    <property type="entry name" value="Periplasmic binding protein-like II"/>
    <property type="match status" value="1"/>
</dbReference>
<keyword evidence="1" id="KW-0732">Signal</keyword>
<accession>A0ABW2Q8L6</accession>
<dbReference type="InterPro" id="IPR006059">
    <property type="entry name" value="SBP"/>
</dbReference>
<dbReference type="Gene3D" id="3.40.190.10">
    <property type="entry name" value="Periplasmic binding protein-like II"/>
    <property type="match status" value="2"/>
</dbReference>
<evidence type="ECO:0000313" key="2">
    <source>
        <dbReference type="EMBL" id="MFC7405828.1"/>
    </source>
</evidence>
<dbReference type="Pfam" id="PF13416">
    <property type="entry name" value="SBP_bac_8"/>
    <property type="match status" value="1"/>
</dbReference>
<gene>
    <name evidence="2" type="ORF">ACFQQL_11960</name>
</gene>
<dbReference type="RefSeq" id="WP_382394618.1">
    <property type="nucleotide sequence ID" value="NZ_JBHTCQ010000002.1"/>
</dbReference>
<feature type="chain" id="PRO_5045536084" evidence="1">
    <location>
        <begin position="20"/>
        <end position="421"/>
    </location>
</feature>
<dbReference type="PROSITE" id="PS51257">
    <property type="entry name" value="PROKAR_LIPOPROTEIN"/>
    <property type="match status" value="1"/>
</dbReference>
<keyword evidence="3" id="KW-1185">Reference proteome</keyword>
<reference evidence="3" key="1">
    <citation type="journal article" date="2019" name="Int. J. Syst. Evol. Microbiol.">
        <title>The Global Catalogue of Microorganisms (GCM) 10K type strain sequencing project: providing services to taxonomists for standard genome sequencing and annotation.</title>
        <authorList>
            <consortium name="The Broad Institute Genomics Platform"/>
            <consortium name="The Broad Institute Genome Sequencing Center for Infectious Disease"/>
            <person name="Wu L."/>
            <person name="Ma J."/>
        </authorList>
    </citation>
    <scope>NUCLEOTIDE SEQUENCE [LARGE SCALE GENOMIC DNA]</scope>
    <source>
        <strain evidence="3">JCM 1490</strain>
    </source>
</reference>
<feature type="signal peptide" evidence="1">
    <location>
        <begin position="1"/>
        <end position="19"/>
    </location>
</feature>
<organism evidence="2 3">
    <name type="scientific">Georgenia alba</name>
    <dbReference type="NCBI Taxonomy" id="2233858"/>
    <lineage>
        <taxon>Bacteria</taxon>
        <taxon>Bacillati</taxon>
        <taxon>Actinomycetota</taxon>
        <taxon>Actinomycetes</taxon>
        <taxon>Micrococcales</taxon>
        <taxon>Bogoriellaceae</taxon>
        <taxon>Georgenia</taxon>
    </lineage>
</organism>
<dbReference type="InterPro" id="IPR050490">
    <property type="entry name" value="Bact_solute-bd_prot1"/>
</dbReference>
<evidence type="ECO:0000256" key="1">
    <source>
        <dbReference type="SAM" id="SignalP"/>
    </source>
</evidence>
<comment type="caution">
    <text evidence="2">The sequence shown here is derived from an EMBL/GenBank/DDBJ whole genome shotgun (WGS) entry which is preliminary data.</text>
</comment>
<sequence>MRKHAPAVGGLTALALALAACGGGSGDGGGGGEDGEATISFFTDKAAWEPDFDAMNEASAGAGMTLEFTGYSDPAAYDSFITQSFRTNDVPDLFTWHTGPQLGELVEQGLVAETTDLWTEFEEQGLVPEGLIDNYTYDGRQYCVPLHVSYWAMYYNIATFEEYGLQEPQTWDELMTTAQTLVENGEVPFHQMNIIFEFVWFMAMLAGSSPETYEGLQTGDASYLDPEVVEVMEQWGRMIDDGYYVDPGVQTDPQTLLSSGDVAMAYFGTFFTGQLEEAGAVSGEDYGVFPMPNLDPDTAQQQMVLETGPLCVGSGAENEEAALEYSSWWLSDAAQTEWIAAHGDVPVNPNVETSDQELADLVQTVNDGDFQIQQRYLEATPLPVYNASTEVFGEFVTNGGDPMPALERLQSEAEAYWAEQE</sequence>
<dbReference type="Proteomes" id="UP001596455">
    <property type="component" value="Unassembled WGS sequence"/>
</dbReference>
<name>A0ABW2Q8L6_9MICO</name>
<proteinExistence type="predicted"/>
<dbReference type="EMBL" id="JBHTCQ010000002">
    <property type="protein sequence ID" value="MFC7405828.1"/>
    <property type="molecule type" value="Genomic_DNA"/>
</dbReference>
<protein>
    <submittedName>
        <fullName evidence="2">ABC transporter substrate-binding protein</fullName>
    </submittedName>
</protein>
<dbReference type="PANTHER" id="PTHR43649">
    <property type="entry name" value="ARABINOSE-BINDING PROTEIN-RELATED"/>
    <property type="match status" value="1"/>
</dbReference>
<evidence type="ECO:0000313" key="3">
    <source>
        <dbReference type="Proteomes" id="UP001596455"/>
    </source>
</evidence>